<organism evidence="1 2">
    <name type="scientific">Arctia plantaginis</name>
    <name type="common">Wood tiger moth</name>
    <name type="synonym">Phalaena plantaginis</name>
    <dbReference type="NCBI Taxonomy" id="874455"/>
    <lineage>
        <taxon>Eukaryota</taxon>
        <taxon>Metazoa</taxon>
        <taxon>Ecdysozoa</taxon>
        <taxon>Arthropoda</taxon>
        <taxon>Hexapoda</taxon>
        <taxon>Insecta</taxon>
        <taxon>Pterygota</taxon>
        <taxon>Neoptera</taxon>
        <taxon>Endopterygota</taxon>
        <taxon>Lepidoptera</taxon>
        <taxon>Glossata</taxon>
        <taxon>Ditrysia</taxon>
        <taxon>Noctuoidea</taxon>
        <taxon>Erebidae</taxon>
        <taxon>Arctiinae</taxon>
        <taxon>Arctia</taxon>
    </lineage>
</organism>
<dbReference type="OrthoDB" id="6111453at2759"/>
<evidence type="ECO:0000313" key="2">
    <source>
        <dbReference type="Proteomes" id="UP000494256"/>
    </source>
</evidence>
<evidence type="ECO:0000313" key="1">
    <source>
        <dbReference type="EMBL" id="CAB3250804.1"/>
    </source>
</evidence>
<dbReference type="Proteomes" id="UP000494256">
    <property type="component" value="Unassembled WGS sequence"/>
</dbReference>
<gene>
    <name evidence="1" type="ORF">APLA_LOCUS13318</name>
</gene>
<sequence length="69" mass="8332">MKRILKRVWQLSRRTGEKKLYEKVARELREIIAENENYTFQQKLSSLSVKKCDGNSQNSSRHLNKQYHH</sequence>
<proteinExistence type="predicted"/>
<reference evidence="1 2" key="1">
    <citation type="submission" date="2020-04" db="EMBL/GenBank/DDBJ databases">
        <authorList>
            <person name="Wallbank WR R."/>
            <person name="Pardo Diaz C."/>
            <person name="Kozak K."/>
            <person name="Martin S."/>
            <person name="Jiggins C."/>
            <person name="Moest M."/>
            <person name="Warren A I."/>
            <person name="Byers J.R.P. K."/>
            <person name="Montejo-Kovacevich G."/>
            <person name="Yen C E."/>
        </authorList>
    </citation>
    <scope>NUCLEOTIDE SEQUENCE [LARGE SCALE GENOMIC DNA]</scope>
</reference>
<protein>
    <submittedName>
        <fullName evidence="1">Uncharacterized protein</fullName>
    </submittedName>
</protein>
<accession>A0A8S1AZR6</accession>
<dbReference type="EMBL" id="CADEBD010000348">
    <property type="protein sequence ID" value="CAB3250804.1"/>
    <property type="molecule type" value="Genomic_DNA"/>
</dbReference>
<name>A0A8S1AZR6_ARCPL</name>
<comment type="caution">
    <text evidence="1">The sequence shown here is derived from an EMBL/GenBank/DDBJ whole genome shotgun (WGS) entry which is preliminary data.</text>
</comment>
<dbReference type="AlphaFoldDB" id="A0A8S1AZR6"/>